<dbReference type="Pfam" id="PF25345">
    <property type="entry name" value="PH_EXO84"/>
    <property type="match status" value="1"/>
</dbReference>
<evidence type="ECO:0000256" key="1">
    <source>
        <dbReference type="ARBA" id="ARBA00004398"/>
    </source>
</evidence>
<organism evidence="10 11">
    <name type="scientific">Lachancea fermentati</name>
    <name type="common">Zygosaccharomyces fermentati</name>
    <dbReference type="NCBI Taxonomy" id="4955"/>
    <lineage>
        <taxon>Eukaryota</taxon>
        <taxon>Fungi</taxon>
        <taxon>Dikarya</taxon>
        <taxon>Ascomycota</taxon>
        <taxon>Saccharomycotina</taxon>
        <taxon>Saccharomycetes</taxon>
        <taxon>Saccharomycetales</taxon>
        <taxon>Saccharomycetaceae</taxon>
        <taxon>Lachancea</taxon>
    </lineage>
</organism>
<sequence length="691" mass="79186">MVDFSLRKAKHNWKHISSPSKAKSQPSSPTKFKANPYQDLKVSTDYSQLPEINTKDRNKVGTSMQRRLSVHNPKYVPPVVDHAAIPLPQLDPTEFSGSKPHQPVSKEVPARSKRRTGDIYNGKSLRQILSDPKFQAKVFVTDNLGNANAIEIDQFTSNLNDLSLEVADEIKDNINKSYAEILLVNMDLDSASTELRQLRSTVNDLKEVMNEFQIMAEKRLQIDKQALGRTQPDNSGLLPPAKTSKRRDRTSVMMLEKMWNNELTTLFKSVEGAQKFISLLPGRHILMESNDWFEINAATLKASRNVHMFVLNDMILVAARNPDKQQHELVVSQCSPLKDIGITRQGENRLAINFANRNQALYQSRKKKEYDRFVSVIRRAKDDLKDIFQAEQENVRRIRDSFNHLQSTQNTPGRDFTLSPTKGHGRNTSLGNMSPKPQDSSNEHMLLQTITASMRSKSLSSDSRSLSRRLRQLDDEIEEFDVLFARHDFKQSVQKLKLLDEAFKQFNDEAGAEELILIDFLRLKVSHRRQNLVSKLSQVISTDLTDASNLMLAVETLISLDYPNDALELYLQNRGRYIQDLILQIGAFDNPTNYLTQIAVIRFQTLKNVVFSVQHLFKNDERVYSSILVNWCSEQVDKHFSLVDKQLLNHEMISPASIKSSRRQIDELKVVGMDFVYKLDDFISRNGERIR</sequence>
<dbReference type="InterPro" id="IPR011993">
    <property type="entry name" value="PH-like_dom_sf"/>
</dbReference>
<evidence type="ECO:0000256" key="4">
    <source>
        <dbReference type="ARBA" id="ARBA00022448"/>
    </source>
</evidence>
<dbReference type="Pfam" id="PF08700">
    <property type="entry name" value="VPS51_Exo84_N"/>
    <property type="match status" value="1"/>
</dbReference>
<dbReference type="GO" id="GO:0000145">
    <property type="term" value="C:exocyst"/>
    <property type="evidence" value="ECO:0007669"/>
    <property type="project" value="InterPro"/>
</dbReference>
<dbReference type="GO" id="GO:0006893">
    <property type="term" value="P:Golgi to plasma membrane transport"/>
    <property type="evidence" value="ECO:0007669"/>
    <property type="project" value="TreeGrafter"/>
</dbReference>
<evidence type="ECO:0000313" key="11">
    <source>
        <dbReference type="Proteomes" id="UP000190831"/>
    </source>
</evidence>
<evidence type="ECO:0000256" key="7">
    <source>
        <dbReference type="SAM" id="Coils"/>
    </source>
</evidence>
<feature type="coiled-coil region" evidence="7">
    <location>
        <begin position="188"/>
        <end position="215"/>
    </location>
</feature>
<accession>A0A1G4MBK1</accession>
<dbReference type="EMBL" id="LT598492">
    <property type="protein sequence ID" value="SCW01261.1"/>
    <property type="molecule type" value="Genomic_DNA"/>
</dbReference>
<dbReference type="GO" id="GO:0015031">
    <property type="term" value="P:protein transport"/>
    <property type="evidence" value="ECO:0007669"/>
    <property type="project" value="UniProtKB-KW"/>
</dbReference>
<evidence type="ECO:0000259" key="9">
    <source>
        <dbReference type="Pfam" id="PF16528"/>
    </source>
</evidence>
<comment type="subcellular location">
    <subcellularLocation>
        <location evidence="1">Cytoplasmic vesicle</location>
        <location evidence="1">Secretory vesicle</location>
    </subcellularLocation>
</comment>
<feature type="region of interest" description="Disordered" evidence="8">
    <location>
        <begin position="405"/>
        <end position="441"/>
    </location>
</feature>
<keyword evidence="4" id="KW-0813">Transport</keyword>
<dbReference type="OMA" id="AAWLPNR"/>
<dbReference type="OrthoDB" id="642193at2759"/>
<feature type="region of interest" description="Disordered" evidence="8">
    <location>
        <begin position="91"/>
        <end position="116"/>
    </location>
</feature>
<feature type="compositionally biased region" description="Polar residues" evidence="8">
    <location>
        <begin position="426"/>
        <end position="440"/>
    </location>
</feature>
<dbReference type="InterPro" id="IPR042561">
    <property type="entry name" value="Exo84_C_1"/>
</dbReference>
<gene>
    <name evidence="10" type="ORF">LAFE_0D08680G</name>
</gene>
<dbReference type="GO" id="GO:0006887">
    <property type="term" value="P:exocytosis"/>
    <property type="evidence" value="ECO:0007669"/>
    <property type="project" value="UniProtKB-KW"/>
</dbReference>
<feature type="region of interest" description="Disordered" evidence="8">
    <location>
        <begin position="1"/>
        <end position="48"/>
    </location>
</feature>
<name>A0A1G4MBK1_LACFM</name>
<feature type="domain" description="Exocyst component Exo84 C-terminal" evidence="9">
    <location>
        <begin position="471"/>
        <end position="676"/>
    </location>
</feature>
<dbReference type="PANTHER" id="PTHR21426">
    <property type="entry name" value="EXOCYST COMPLEX COMPONENT 8"/>
    <property type="match status" value="1"/>
</dbReference>
<keyword evidence="11" id="KW-1185">Reference proteome</keyword>
<feature type="compositionally biased region" description="Low complexity" evidence="8">
    <location>
        <begin position="17"/>
        <end position="31"/>
    </location>
</feature>
<dbReference type="Proteomes" id="UP000190831">
    <property type="component" value="Chromosome D"/>
</dbReference>
<dbReference type="Pfam" id="PF16528">
    <property type="entry name" value="Exo84_C"/>
    <property type="match status" value="1"/>
</dbReference>
<keyword evidence="5" id="KW-0268">Exocytosis</keyword>
<reference evidence="10 11" key="1">
    <citation type="submission" date="2016-03" db="EMBL/GenBank/DDBJ databases">
        <authorList>
            <person name="Devillers H."/>
        </authorList>
    </citation>
    <scope>NUCLEOTIDE SEQUENCE [LARGE SCALE GENOMIC DNA]</scope>
    <source>
        <strain evidence="10">CBS 6772</strain>
    </source>
</reference>
<proteinExistence type="inferred from homology"/>
<dbReference type="PANTHER" id="PTHR21426:SF12">
    <property type="entry name" value="EXOCYST COMPLEX COMPONENT 8"/>
    <property type="match status" value="1"/>
</dbReference>
<evidence type="ECO:0000256" key="8">
    <source>
        <dbReference type="SAM" id="MobiDB-lite"/>
    </source>
</evidence>
<keyword evidence="6" id="KW-0653">Protein transport</keyword>
<dbReference type="InterPro" id="IPR033961">
    <property type="entry name" value="Exo84"/>
</dbReference>
<dbReference type="AlphaFoldDB" id="A0A1G4MBK1"/>
<evidence type="ECO:0000313" key="10">
    <source>
        <dbReference type="EMBL" id="SCW01261.1"/>
    </source>
</evidence>
<dbReference type="STRING" id="4955.A0A1G4MBK1"/>
<dbReference type="GO" id="GO:0030133">
    <property type="term" value="C:transport vesicle"/>
    <property type="evidence" value="ECO:0007669"/>
    <property type="project" value="UniProtKB-SubCell"/>
</dbReference>
<evidence type="ECO:0000256" key="6">
    <source>
        <dbReference type="ARBA" id="ARBA00022927"/>
    </source>
</evidence>
<dbReference type="SUPFAM" id="SSF74788">
    <property type="entry name" value="Cullin repeat-like"/>
    <property type="match status" value="1"/>
</dbReference>
<protein>
    <recommendedName>
        <fullName evidence="3">Exocyst complex component EXO84</fullName>
    </recommendedName>
</protein>
<dbReference type="Gene3D" id="1.20.58.1210">
    <property type="entry name" value="Exo84p, N-terminal helical domain"/>
    <property type="match status" value="1"/>
</dbReference>
<keyword evidence="7" id="KW-0175">Coiled coil</keyword>
<dbReference type="InterPro" id="IPR032403">
    <property type="entry name" value="Exo84_C"/>
</dbReference>
<dbReference type="Gene3D" id="1.20.58.1220">
    <property type="entry name" value="Exo84p, C-terminal helical domain"/>
    <property type="match status" value="1"/>
</dbReference>
<dbReference type="Gene3D" id="2.30.29.30">
    <property type="entry name" value="Pleckstrin-homology domain (PH domain)/Phosphotyrosine-binding domain (PTB)"/>
    <property type="match status" value="1"/>
</dbReference>
<evidence type="ECO:0000256" key="3">
    <source>
        <dbReference type="ARBA" id="ARBA00021269"/>
    </source>
</evidence>
<comment type="similarity">
    <text evidence="2">Belongs to the EXO84 family.</text>
</comment>
<evidence type="ECO:0000256" key="5">
    <source>
        <dbReference type="ARBA" id="ARBA00022483"/>
    </source>
</evidence>
<dbReference type="InterPro" id="IPR042560">
    <property type="entry name" value="Exo84_C_2"/>
</dbReference>
<dbReference type="InterPro" id="IPR016159">
    <property type="entry name" value="Cullin_repeat-like_dom_sf"/>
</dbReference>
<dbReference type="SUPFAM" id="SSF50729">
    <property type="entry name" value="PH domain-like"/>
    <property type="match status" value="1"/>
</dbReference>
<evidence type="ECO:0000256" key="2">
    <source>
        <dbReference type="ARBA" id="ARBA00007210"/>
    </source>
</evidence>